<dbReference type="AlphaFoldDB" id="A0A382KM50"/>
<protein>
    <submittedName>
        <fullName evidence="1">Uncharacterized protein</fullName>
    </submittedName>
</protein>
<gene>
    <name evidence="1" type="ORF">METZ01_LOCUS278173</name>
</gene>
<evidence type="ECO:0000313" key="1">
    <source>
        <dbReference type="EMBL" id="SVC25319.1"/>
    </source>
</evidence>
<reference evidence="1" key="1">
    <citation type="submission" date="2018-05" db="EMBL/GenBank/DDBJ databases">
        <authorList>
            <person name="Lanie J.A."/>
            <person name="Ng W.-L."/>
            <person name="Kazmierczak K.M."/>
            <person name="Andrzejewski T.M."/>
            <person name="Davidsen T.M."/>
            <person name="Wayne K.J."/>
            <person name="Tettelin H."/>
            <person name="Glass J.I."/>
            <person name="Rusch D."/>
            <person name="Podicherti R."/>
            <person name="Tsui H.-C.T."/>
            <person name="Winkler M.E."/>
        </authorList>
    </citation>
    <scope>NUCLEOTIDE SEQUENCE</scope>
</reference>
<sequence length="72" mass="8518">MEYHTFLFPLTVLITALSCRLPFANFPIDDDFAIYTYRARFAKLGFKWKKDIQLIGNPFWKMPLLDLLYGNP</sequence>
<dbReference type="EMBL" id="UINC01081455">
    <property type="protein sequence ID" value="SVC25319.1"/>
    <property type="molecule type" value="Genomic_DNA"/>
</dbReference>
<organism evidence="1">
    <name type="scientific">marine metagenome</name>
    <dbReference type="NCBI Taxonomy" id="408172"/>
    <lineage>
        <taxon>unclassified sequences</taxon>
        <taxon>metagenomes</taxon>
        <taxon>ecological metagenomes</taxon>
    </lineage>
</organism>
<proteinExistence type="predicted"/>
<feature type="non-terminal residue" evidence="1">
    <location>
        <position position="72"/>
    </location>
</feature>
<accession>A0A382KM50</accession>
<name>A0A382KM50_9ZZZZ</name>